<evidence type="ECO:0000313" key="2">
    <source>
        <dbReference type="Proteomes" id="UP001499909"/>
    </source>
</evidence>
<dbReference type="EMBL" id="BAABDH010000040">
    <property type="protein sequence ID" value="GAA3939451.1"/>
    <property type="molecule type" value="Genomic_DNA"/>
</dbReference>
<keyword evidence="2" id="KW-1185">Reference proteome</keyword>
<sequence>MGFFDLFKSKAAPEPTATAEPAPAPEPYLGDLTKTNTIFQLVDVPPAARDDAWQDAFLANLPAASFRCGTPQVITGPDGFPYFQLLLPEPNQSFQCYVLDRMKDDFLLRLGLGVVINPDRGQPDWVLTAGDVLNYALTGEFYTTAETPFSRQATDETIQEDEEVLVGQPNETLLPAATRIVLRDFLTAHGVPDPKLALLMRHAKTGPAVAQDLVFNVVPDLFPDEATYRQVMQRIGWYLPRHYSVVGMEESALGDAFEAL</sequence>
<organism evidence="1 2">
    <name type="scientific">Hymenobacter algoricola</name>
    <dbReference type="NCBI Taxonomy" id="486267"/>
    <lineage>
        <taxon>Bacteria</taxon>
        <taxon>Pseudomonadati</taxon>
        <taxon>Bacteroidota</taxon>
        <taxon>Cytophagia</taxon>
        <taxon>Cytophagales</taxon>
        <taxon>Hymenobacteraceae</taxon>
        <taxon>Hymenobacter</taxon>
    </lineage>
</organism>
<dbReference type="Proteomes" id="UP001499909">
    <property type="component" value="Unassembled WGS sequence"/>
</dbReference>
<protein>
    <submittedName>
        <fullName evidence="1">Uncharacterized protein</fullName>
    </submittedName>
</protein>
<dbReference type="RefSeq" id="WP_345114142.1">
    <property type="nucleotide sequence ID" value="NZ_BAABDH010000040.1"/>
</dbReference>
<comment type="caution">
    <text evidence="1">The sequence shown here is derived from an EMBL/GenBank/DDBJ whole genome shotgun (WGS) entry which is preliminary data.</text>
</comment>
<reference evidence="2" key="1">
    <citation type="journal article" date="2019" name="Int. J. Syst. Evol. Microbiol.">
        <title>The Global Catalogue of Microorganisms (GCM) 10K type strain sequencing project: providing services to taxonomists for standard genome sequencing and annotation.</title>
        <authorList>
            <consortium name="The Broad Institute Genomics Platform"/>
            <consortium name="The Broad Institute Genome Sequencing Center for Infectious Disease"/>
            <person name="Wu L."/>
            <person name="Ma J."/>
        </authorList>
    </citation>
    <scope>NUCLEOTIDE SEQUENCE [LARGE SCALE GENOMIC DNA]</scope>
    <source>
        <strain evidence="2">JCM 17214</strain>
    </source>
</reference>
<evidence type="ECO:0000313" key="1">
    <source>
        <dbReference type="EMBL" id="GAA3939451.1"/>
    </source>
</evidence>
<gene>
    <name evidence="1" type="ORF">GCM10022406_24490</name>
</gene>
<proteinExistence type="predicted"/>
<accession>A0ABP7N9M9</accession>
<name>A0ABP7N9M9_9BACT</name>